<dbReference type="InterPro" id="IPR013005">
    <property type="entry name" value="Ribosomal_uL4-like"/>
</dbReference>
<keyword evidence="4 7" id="KW-0689">Ribosomal protein</keyword>
<accession>A0A2U9NTF3</accession>
<dbReference type="SUPFAM" id="SSF52166">
    <property type="entry name" value="Ribosomal protein L4"/>
    <property type="match status" value="1"/>
</dbReference>
<dbReference type="InterPro" id="IPR023574">
    <property type="entry name" value="Ribosomal_uL4_dom_sf"/>
</dbReference>
<dbReference type="Gene3D" id="3.40.1370.10">
    <property type="match status" value="1"/>
</dbReference>
<proteinExistence type="inferred from homology"/>
<dbReference type="GO" id="GO:0006412">
    <property type="term" value="P:translation"/>
    <property type="evidence" value="ECO:0007669"/>
    <property type="project" value="UniProtKB-UniRule"/>
</dbReference>
<dbReference type="EMBL" id="MG755807">
    <property type="protein sequence ID" value="AWT40349.1"/>
    <property type="molecule type" value="Genomic_DNA"/>
</dbReference>
<evidence type="ECO:0000256" key="3">
    <source>
        <dbReference type="ARBA" id="ARBA00022884"/>
    </source>
</evidence>
<dbReference type="HAMAP" id="MF_01328_B">
    <property type="entry name" value="Ribosomal_uL4_B"/>
    <property type="match status" value="1"/>
</dbReference>
<keyword evidence="5 7" id="KW-0687">Ribonucleoprotein</keyword>
<dbReference type="GO" id="GO:1990904">
    <property type="term" value="C:ribonucleoprotein complex"/>
    <property type="evidence" value="ECO:0007669"/>
    <property type="project" value="UniProtKB-KW"/>
</dbReference>
<reference evidence="9" key="1">
    <citation type="journal article" date="2018" name="Adv. Bot. Res.">
        <title>Evolution of the Plastid Genomes in Diatoms.</title>
        <authorList>
            <person name="Yu M."/>
            <person name="Ashworth M.P."/>
            <person name="Hajrah N.H."/>
            <person name="Khiyami M.A."/>
            <person name="Sabir M.J."/>
            <person name="Alhebshi A.M."/>
            <person name="Al-Malki A.L."/>
            <person name="Sabir J.S.M."/>
            <person name="Theriot E.C."/>
            <person name="Jansen R.K."/>
        </authorList>
    </citation>
    <scope>NUCLEOTIDE SEQUENCE</scope>
</reference>
<dbReference type="PANTHER" id="PTHR10746">
    <property type="entry name" value="50S RIBOSOMAL PROTEIN L4"/>
    <property type="match status" value="1"/>
</dbReference>
<keyword evidence="9" id="KW-0150">Chloroplast</keyword>
<gene>
    <name evidence="7 9" type="primary">rpl4</name>
</gene>
<dbReference type="InterPro" id="IPR002136">
    <property type="entry name" value="Ribosomal_uL4"/>
</dbReference>
<evidence type="ECO:0000256" key="2">
    <source>
        <dbReference type="ARBA" id="ARBA00022730"/>
    </source>
</evidence>
<evidence type="ECO:0000256" key="5">
    <source>
        <dbReference type="ARBA" id="ARBA00023274"/>
    </source>
</evidence>
<keyword evidence="3 7" id="KW-0694">RNA-binding</keyword>
<protein>
    <recommendedName>
        <fullName evidence="6 7">Large ribosomal subunit protein uL4c</fullName>
    </recommendedName>
</protein>
<dbReference type="GO" id="GO:0019843">
    <property type="term" value="F:rRNA binding"/>
    <property type="evidence" value="ECO:0007669"/>
    <property type="project" value="UniProtKB-UniRule"/>
</dbReference>
<evidence type="ECO:0000313" key="9">
    <source>
        <dbReference type="EMBL" id="AWT40349.1"/>
    </source>
</evidence>
<keyword evidence="9" id="KW-0934">Plastid</keyword>
<comment type="subunit">
    <text evidence="7">Part of the 50S ribosomal subunit.</text>
</comment>
<dbReference type="AlphaFoldDB" id="A0A2U9NTF3"/>
<evidence type="ECO:0000256" key="1">
    <source>
        <dbReference type="ARBA" id="ARBA00010528"/>
    </source>
</evidence>
<geneLocation type="chloroplast" evidence="9"/>
<comment type="subcellular location">
    <subcellularLocation>
        <location evidence="7">Plastid</location>
        <location evidence="7">Chloroplast</location>
    </subcellularLocation>
</comment>
<evidence type="ECO:0000256" key="4">
    <source>
        <dbReference type="ARBA" id="ARBA00022980"/>
    </source>
</evidence>
<dbReference type="RefSeq" id="YP_009497636.1">
    <property type="nucleotide sequence ID" value="NC_038008.1"/>
</dbReference>
<name>A0A2U9NTF3_9STRA</name>
<evidence type="ECO:0000256" key="7">
    <source>
        <dbReference type="HAMAP-Rule" id="MF_01328"/>
    </source>
</evidence>
<feature type="region of interest" description="Disordered" evidence="8">
    <location>
        <begin position="59"/>
        <end position="86"/>
    </location>
</feature>
<dbReference type="GO" id="GO:0005840">
    <property type="term" value="C:ribosome"/>
    <property type="evidence" value="ECO:0007669"/>
    <property type="project" value="UniProtKB-KW"/>
</dbReference>
<dbReference type="PANTHER" id="PTHR10746:SF17">
    <property type="entry name" value="LARGE RIBOSOMAL SUBUNIT PROTEIN UL4C"/>
    <property type="match status" value="1"/>
</dbReference>
<keyword evidence="2 7" id="KW-0699">rRNA-binding</keyword>
<dbReference type="GeneID" id="36960280"/>
<dbReference type="Pfam" id="PF00573">
    <property type="entry name" value="Ribosomal_L4"/>
    <property type="match status" value="1"/>
</dbReference>
<comment type="function">
    <text evidence="7">Probably binds the 23S rRNA.</text>
</comment>
<dbReference type="GO" id="GO:0009507">
    <property type="term" value="C:chloroplast"/>
    <property type="evidence" value="ECO:0007669"/>
    <property type="project" value="UniProtKB-SubCell"/>
</dbReference>
<dbReference type="NCBIfam" id="TIGR03953">
    <property type="entry name" value="rplD_bact"/>
    <property type="match status" value="1"/>
</dbReference>
<dbReference type="GO" id="GO:0003735">
    <property type="term" value="F:structural constituent of ribosome"/>
    <property type="evidence" value="ECO:0007669"/>
    <property type="project" value="InterPro"/>
</dbReference>
<organism evidence="9">
    <name type="scientific">Astrosyne radiata</name>
    <dbReference type="NCBI Taxonomy" id="1158023"/>
    <lineage>
        <taxon>Eukaryota</taxon>
        <taxon>Sar</taxon>
        <taxon>Stramenopiles</taxon>
        <taxon>Ochrophyta</taxon>
        <taxon>Bacillariophyta</taxon>
        <taxon>Fragilariophyceae</taxon>
        <taxon>Fragilariophycidae</taxon>
        <taxon>Cyclophorales</taxon>
        <taxon>Cyclophoraceae</taxon>
        <taxon>Astrosyne</taxon>
    </lineage>
</organism>
<evidence type="ECO:0000256" key="6">
    <source>
        <dbReference type="ARBA" id="ARBA00035208"/>
    </source>
</evidence>
<comment type="similarity">
    <text evidence="1 7">Belongs to the universal ribosomal protein uL4 family.</text>
</comment>
<evidence type="ECO:0000256" key="8">
    <source>
        <dbReference type="SAM" id="MobiDB-lite"/>
    </source>
</evidence>
<sequence length="215" mass="25156">MFLKKFTQYWNLNLLSNKLFIVNSPIYLSILKKSAMYLVHKDILRQFNQKFYKMNSTKTRSEVRGGGIKPRQQKGTGKARAGSNRSPLWKGGGVIFGPKFRKISYKLNKKERKLAIYTLFYNMRFNIFVVKNLEDFLINSKTRNFLSIFQNFQINLQTKLLIIVKDKTEFLKNATRNMNNIELISASHLNTLSLLKSKHIILTTSAIQEINNYFL</sequence>